<dbReference type="SMART" id="SM00448">
    <property type="entry name" value="REC"/>
    <property type="match status" value="1"/>
</dbReference>
<dbReference type="SUPFAM" id="SSF46894">
    <property type="entry name" value="C-terminal effector domain of the bipartite response regulators"/>
    <property type="match status" value="1"/>
</dbReference>
<evidence type="ECO:0000256" key="1">
    <source>
        <dbReference type="ARBA" id="ARBA00023125"/>
    </source>
</evidence>
<dbReference type="SUPFAM" id="SSF52172">
    <property type="entry name" value="CheY-like"/>
    <property type="match status" value="1"/>
</dbReference>
<dbReference type="EMBL" id="CAFBNO010000019">
    <property type="protein sequence ID" value="CAB4953816.1"/>
    <property type="molecule type" value="Genomic_DNA"/>
</dbReference>
<sequence>MNTFARKVLIVEDEPLLRSLISDSLKRDGFIVEAVGSAAAARKVVNDFDPDVALLDIELGDGPTGVDLALILRHQMPEIGLVFLTHIPEPRVVGIDNKKIPKNAAYLNKERIADSGTVREAIEAALRNKVRSEFRDDKKSHALADVSRSQLAVLQMVALGMSNTEIATERSTSIRAVENLVKRAFIAAGIDFEAGGNLRVVAAREYIKVAGLPFGK</sequence>
<dbReference type="InterPro" id="IPR011006">
    <property type="entry name" value="CheY-like_superfamily"/>
</dbReference>
<proteinExistence type="predicted"/>
<evidence type="ECO:0000313" key="3">
    <source>
        <dbReference type="EMBL" id="CAB4953816.1"/>
    </source>
</evidence>
<dbReference type="InterPro" id="IPR001789">
    <property type="entry name" value="Sig_transdc_resp-reg_receiver"/>
</dbReference>
<dbReference type="PROSITE" id="PS50110">
    <property type="entry name" value="RESPONSE_REGULATORY"/>
    <property type="match status" value="1"/>
</dbReference>
<keyword evidence="1" id="KW-0238">DNA-binding</keyword>
<dbReference type="GO" id="GO:0006355">
    <property type="term" value="P:regulation of DNA-templated transcription"/>
    <property type="evidence" value="ECO:0007669"/>
    <property type="project" value="InterPro"/>
</dbReference>
<protein>
    <submittedName>
        <fullName evidence="3">Unannotated protein</fullName>
    </submittedName>
</protein>
<reference evidence="3" key="1">
    <citation type="submission" date="2020-05" db="EMBL/GenBank/DDBJ databases">
        <authorList>
            <person name="Chiriac C."/>
            <person name="Salcher M."/>
            <person name="Ghai R."/>
            <person name="Kavagutti S V."/>
        </authorList>
    </citation>
    <scope>NUCLEOTIDE SEQUENCE</scope>
</reference>
<organism evidence="3">
    <name type="scientific">freshwater metagenome</name>
    <dbReference type="NCBI Taxonomy" id="449393"/>
    <lineage>
        <taxon>unclassified sequences</taxon>
        <taxon>metagenomes</taxon>
        <taxon>ecological metagenomes</taxon>
    </lineage>
</organism>
<dbReference type="Gene3D" id="1.10.10.10">
    <property type="entry name" value="Winged helix-like DNA-binding domain superfamily/Winged helix DNA-binding domain"/>
    <property type="match status" value="1"/>
</dbReference>
<dbReference type="Pfam" id="PF00072">
    <property type="entry name" value="Response_reg"/>
    <property type="match status" value="1"/>
</dbReference>
<feature type="domain" description="Response regulatory" evidence="2">
    <location>
        <begin position="7"/>
        <end position="134"/>
    </location>
</feature>
<dbReference type="GO" id="GO:0003677">
    <property type="term" value="F:DNA binding"/>
    <property type="evidence" value="ECO:0007669"/>
    <property type="project" value="UniProtKB-KW"/>
</dbReference>
<dbReference type="InterPro" id="IPR039420">
    <property type="entry name" value="WalR-like"/>
</dbReference>
<name>A0A6J7KDA2_9ZZZZ</name>
<dbReference type="GO" id="GO:0000160">
    <property type="term" value="P:phosphorelay signal transduction system"/>
    <property type="evidence" value="ECO:0007669"/>
    <property type="project" value="InterPro"/>
</dbReference>
<dbReference type="PANTHER" id="PTHR43214">
    <property type="entry name" value="TWO-COMPONENT RESPONSE REGULATOR"/>
    <property type="match status" value="1"/>
</dbReference>
<dbReference type="AlphaFoldDB" id="A0A6J7KDA2"/>
<dbReference type="InterPro" id="IPR036388">
    <property type="entry name" value="WH-like_DNA-bd_sf"/>
</dbReference>
<dbReference type="InterPro" id="IPR016032">
    <property type="entry name" value="Sig_transdc_resp-reg_C-effctor"/>
</dbReference>
<gene>
    <name evidence="3" type="ORF">UFOPK3837_00607</name>
</gene>
<evidence type="ECO:0000259" key="2">
    <source>
        <dbReference type="PROSITE" id="PS50110"/>
    </source>
</evidence>
<accession>A0A6J7KDA2</accession>
<dbReference type="Gene3D" id="3.40.50.2300">
    <property type="match status" value="1"/>
</dbReference>